<dbReference type="Proteomes" id="UP000274271">
    <property type="component" value="Unassembled WGS sequence"/>
</dbReference>
<reference evidence="3 4" key="1">
    <citation type="submission" date="2018-11" db="EMBL/GenBank/DDBJ databases">
        <authorList>
            <person name="Zhou Z."/>
            <person name="Wang G."/>
        </authorList>
    </citation>
    <scope>NUCLEOTIDE SEQUENCE [LARGE SCALE GENOMIC DNA]</scope>
    <source>
        <strain evidence="3 4">KCTC42998</strain>
    </source>
</reference>
<comment type="caution">
    <text evidence="3">The sequence shown here is derived from an EMBL/GenBank/DDBJ whole genome shotgun (WGS) entry which is preliminary data.</text>
</comment>
<evidence type="ECO:0000313" key="4">
    <source>
        <dbReference type="Proteomes" id="UP000274271"/>
    </source>
</evidence>
<dbReference type="PANTHER" id="PTHR23028:SF53">
    <property type="entry name" value="ACYL_TRANSF_3 DOMAIN-CONTAINING PROTEIN"/>
    <property type="match status" value="1"/>
</dbReference>
<feature type="transmembrane region" description="Helical" evidence="1">
    <location>
        <begin position="129"/>
        <end position="146"/>
    </location>
</feature>
<organism evidence="3 4">
    <name type="scientific">Larkinella knui</name>
    <dbReference type="NCBI Taxonomy" id="2025310"/>
    <lineage>
        <taxon>Bacteria</taxon>
        <taxon>Pseudomonadati</taxon>
        <taxon>Bacteroidota</taxon>
        <taxon>Cytophagia</taxon>
        <taxon>Cytophagales</taxon>
        <taxon>Spirosomataceae</taxon>
        <taxon>Larkinella</taxon>
    </lineage>
</organism>
<feature type="transmembrane region" description="Helical" evidence="1">
    <location>
        <begin position="94"/>
        <end position="117"/>
    </location>
</feature>
<evidence type="ECO:0000256" key="1">
    <source>
        <dbReference type="SAM" id="Phobius"/>
    </source>
</evidence>
<accession>A0A3P1CTV5</accession>
<feature type="transmembrane region" description="Helical" evidence="1">
    <location>
        <begin position="52"/>
        <end position="74"/>
    </location>
</feature>
<keyword evidence="1" id="KW-0812">Transmembrane</keyword>
<feature type="domain" description="Acyltransferase 3" evidence="2">
    <location>
        <begin position="15"/>
        <end position="353"/>
    </location>
</feature>
<feature type="transmembrane region" description="Helical" evidence="1">
    <location>
        <begin position="12"/>
        <end position="32"/>
    </location>
</feature>
<evidence type="ECO:0000313" key="3">
    <source>
        <dbReference type="EMBL" id="RRB16745.1"/>
    </source>
</evidence>
<dbReference type="EMBL" id="RQJP01000001">
    <property type="protein sequence ID" value="RRB16745.1"/>
    <property type="molecule type" value="Genomic_DNA"/>
</dbReference>
<protein>
    <submittedName>
        <fullName evidence="3">Acyltransferase</fullName>
    </submittedName>
</protein>
<keyword evidence="3" id="KW-0808">Transferase</keyword>
<keyword evidence="1" id="KW-1133">Transmembrane helix</keyword>
<evidence type="ECO:0000259" key="2">
    <source>
        <dbReference type="Pfam" id="PF01757"/>
    </source>
</evidence>
<dbReference type="GO" id="GO:0016020">
    <property type="term" value="C:membrane"/>
    <property type="evidence" value="ECO:0007669"/>
    <property type="project" value="TreeGrafter"/>
</dbReference>
<dbReference type="InterPro" id="IPR002656">
    <property type="entry name" value="Acyl_transf_3_dom"/>
</dbReference>
<proteinExistence type="predicted"/>
<name>A0A3P1CTV5_9BACT</name>
<feature type="transmembrane region" description="Helical" evidence="1">
    <location>
        <begin position="181"/>
        <end position="203"/>
    </location>
</feature>
<dbReference type="GO" id="GO:0000271">
    <property type="term" value="P:polysaccharide biosynthetic process"/>
    <property type="evidence" value="ECO:0007669"/>
    <property type="project" value="TreeGrafter"/>
</dbReference>
<dbReference type="PANTHER" id="PTHR23028">
    <property type="entry name" value="ACETYLTRANSFERASE"/>
    <property type="match status" value="1"/>
</dbReference>
<feature type="transmembrane region" description="Helical" evidence="1">
    <location>
        <begin position="336"/>
        <end position="357"/>
    </location>
</feature>
<dbReference type="Pfam" id="PF01757">
    <property type="entry name" value="Acyl_transf_3"/>
    <property type="match status" value="1"/>
</dbReference>
<feature type="transmembrane region" description="Helical" evidence="1">
    <location>
        <begin position="248"/>
        <end position="266"/>
    </location>
</feature>
<dbReference type="AlphaFoldDB" id="A0A3P1CTV5"/>
<keyword evidence="4" id="KW-1185">Reference proteome</keyword>
<feature type="transmembrane region" description="Helical" evidence="1">
    <location>
        <begin position="301"/>
        <end position="324"/>
    </location>
</feature>
<feature type="transmembrane region" description="Helical" evidence="1">
    <location>
        <begin position="215"/>
        <end position="236"/>
    </location>
</feature>
<dbReference type="GO" id="GO:0016747">
    <property type="term" value="F:acyltransferase activity, transferring groups other than amino-acyl groups"/>
    <property type="evidence" value="ECO:0007669"/>
    <property type="project" value="InterPro"/>
</dbReference>
<keyword evidence="1" id="KW-0472">Membrane</keyword>
<sequence>MRILLCTMRAVYFPNLNGLRFIAALWVIIHHIEQIKLIFKVDNYWHLPFVDLIGKLGVVLFFVLSGFLITYLLLQERAVTGTIAIRHFYLRRVLRIWPLYYFIVCLGLFVLPAISFFDIPIYSDLLHRSFLIKVVLFFVILPNLVATPVPHINQTWSIGVEEQFYAFWPLLMKKVGHPLRVALGTIIVYLVIKFGLLSLTSLGVTNQAISFIAKFWNSFNVDCMAIGGVIAWALFYRREGLLRVLFNRWLQAAVYLLTAVMIFRGIEIPYLHQETYACLFAVIILNLAANKQTLIRLEHPVLHYLGKISFGIYMYHMIAIVIAFKLLQPHFPGNNWLLYSASILLTILLAAASYEWFERRFIKAKIKYSKVVSGDNIAEPTVNKSDASDAVVPTLTNLK</sequence>
<feature type="transmembrane region" description="Helical" evidence="1">
    <location>
        <begin position="272"/>
        <end position="289"/>
    </location>
</feature>
<dbReference type="OrthoDB" id="9796461at2"/>
<dbReference type="InterPro" id="IPR050879">
    <property type="entry name" value="Acyltransferase_3"/>
</dbReference>
<gene>
    <name evidence="3" type="ORF">EHT87_00165</name>
</gene>
<keyword evidence="3" id="KW-0012">Acyltransferase</keyword>